<evidence type="ECO:0000313" key="6">
    <source>
        <dbReference type="Proteomes" id="UP000542342"/>
    </source>
</evidence>
<dbReference type="AlphaFoldDB" id="A0A7V9ACI7"/>
<dbReference type="InterPro" id="IPR001790">
    <property type="entry name" value="Ribosomal_uL10"/>
</dbReference>
<sequence length="179" mass="19681">MSKKVKQLELNELRKLFHGVRDMVLLEPLKLDAGSDYEMRKKLRERNIRVRMVKNTFARMVFQENGVPLDPGPGPTLVVWGGKSIKELGWAVDDLLRELHKDPKAPKRLKEKTVIADGQPVTLEVAKTLPTREEAIGEVLAAILGPGSALVQCLTSPSSAIAGILQAIEEKAKSQAPTA</sequence>
<keyword evidence="5" id="KW-0689">Ribosomal protein</keyword>
<accession>A0A7V9ACI7</accession>
<dbReference type="Gene3D" id="6.10.250.290">
    <property type="match status" value="1"/>
</dbReference>
<reference evidence="5 6" key="1">
    <citation type="submission" date="2020-07" db="EMBL/GenBank/DDBJ databases">
        <title>Thermogemmata thermophila gen. nov., sp. nov., a novel moderate thermophilic planctomycete from a Kamchatka hot spring.</title>
        <authorList>
            <person name="Elcheninov A.G."/>
            <person name="Podosokorskaya O.A."/>
            <person name="Kovaleva O.L."/>
            <person name="Novikov A."/>
            <person name="Bonch-Osmolovskaya E.A."/>
            <person name="Toshchakov S.V."/>
            <person name="Kublanov I.V."/>
        </authorList>
    </citation>
    <scope>NUCLEOTIDE SEQUENCE [LARGE SCALE GENOMIC DNA]</scope>
    <source>
        <strain evidence="5 6">2918</strain>
    </source>
</reference>
<dbReference type="EMBL" id="JACEFB010000011">
    <property type="protein sequence ID" value="MBA2227208.1"/>
    <property type="molecule type" value="Genomic_DNA"/>
</dbReference>
<proteinExistence type="inferred from homology"/>
<dbReference type="Pfam" id="PF00466">
    <property type="entry name" value="Ribosomal_L10"/>
    <property type="match status" value="1"/>
</dbReference>
<evidence type="ECO:0000256" key="3">
    <source>
        <dbReference type="ARBA" id="ARBA00035202"/>
    </source>
</evidence>
<keyword evidence="6" id="KW-1185">Reference proteome</keyword>
<keyword evidence="5" id="KW-0687">Ribonucleoprotein</keyword>
<name>A0A7V9ACI7_9BACT</name>
<dbReference type="InterPro" id="IPR043141">
    <property type="entry name" value="Ribosomal_uL10-like_sf"/>
</dbReference>
<comment type="function">
    <text evidence="1">Forms part of the ribosomal stalk, playing a central role in the interaction of the ribosome with GTP-bound translation factors.</text>
</comment>
<evidence type="ECO:0000256" key="2">
    <source>
        <dbReference type="ARBA" id="ARBA00008889"/>
    </source>
</evidence>
<organism evidence="5 6">
    <name type="scientific">Thermogemmata fonticola</name>
    <dbReference type="NCBI Taxonomy" id="2755323"/>
    <lineage>
        <taxon>Bacteria</taxon>
        <taxon>Pseudomonadati</taxon>
        <taxon>Planctomycetota</taxon>
        <taxon>Planctomycetia</taxon>
        <taxon>Gemmatales</taxon>
        <taxon>Gemmataceae</taxon>
        <taxon>Thermogemmata</taxon>
    </lineage>
</organism>
<dbReference type="RefSeq" id="WP_194539056.1">
    <property type="nucleotide sequence ID" value="NZ_JACEFB010000011.1"/>
</dbReference>
<evidence type="ECO:0000313" key="5">
    <source>
        <dbReference type="EMBL" id="MBA2227208.1"/>
    </source>
</evidence>
<evidence type="ECO:0000256" key="1">
    <source>
        <dbReference type="ARBA" id="ARBA00002633"/>
    </source>
</evidence>
<evidence type="ECO:0000256" key="4">
    <source>
        <dbReference type="ARBA" id="ARBA00035502"/>
    </source>
</evidence>
<comment type="similarity">
    <text evidence="2">Belongs to the universal ribosomal protein uL10 family.</text>
</comment>
<dbReference type="Gene3D" id="3.30.70.1730">
    <property type="match status" value="1"/>
</dbReference>
<dbReference type="GO" id="GO:0005840">
    <property type="term" value="C:ribosome"/>
    <property type="evidence" value="ECO:0007669"/>
    <property type="project" value="UniProtKB-KW"/>
</dbReference>
<gene>
    <name evidence="5" type="primary">rplJ</name>
    <name evidence="5" type="ORF">H0921_13680</name>
</gene>
<protein>
    <recommendedName>
        <fullName evidence="3">Large ribosomal subunit protein uL10</fullName>
    </recommendedName>
    <alternativeName>
        <fullName evidence="4">50S ribosomal protein L10</fullName>
    </alternativeName>
</protein>
<dbReference type="SUPFAM" id="SSF160369">
    <property type="entry name" value="Ribosomal protein L10-like"/>
    <property type="match status" value="1"/>
</dbReference>
<comment type="caution">
    <text evidence="5">The sequence shown here is derived from an EMBL/GenBank/DDBJ whole genome shotgun (WGS) entry which is preliminary data.</text>
</comment>
<dbReference type="Proteomes" id="UP000542342">
    <property type="component" value="Unassembled WGS sequence"/>
</dbReference>